<comment type="subunit">
    <text evidence="13">Interacts with the Sec translocase complex via SecD. Specifically interacts with transmembrane segments of nascent integral membrane proteins during membrane integration.</text>
</comment>
<keyword evidence="9 13" id="KW-0472">Membrane</keyword>
<evidence type="ECO:0000313" key="17">
    <source>
        <dbReference type="EMBL" id="AWB66382.1"/>
    </source>
</evidence>
<comment type="function">
    <text evidence="13">Required for the insertion and/or proper folding and/or complex formation of integral membrane proteins into the membrane. Involved in integration of membrane proteins that insert both dependently and independently of the Sec translocase complex, as well as at least some lipoproteins. Aids folding of multispanning membrane proteins.</text>
</comment>
<dbReference type="NCBIfam" id="TIGR03592">
    <property type="entry name" value="yidC_oxa1_cterm"/>
    <property type="match status" value="1"/>
</dbReference>
<dbReference type="InterPro" id="IPR028053">
    <property type="entry name" value="Membr_insert_YidC_N"/>
</dbReference>
<keyword evidence="18" id="KW-1185">Reference proteome</keyword>
<dbReference type="PANTHER" id="PTHR12428">
    <property type="entry name" value="OXA1"/>
    <property type="match status" value="1"/>
</dbReference>
<comment type="subcellular location">
    <subcellularLocation>
        <location evidence="1">Cell inner membrane</location>
        <topology evidence="1">Multi-pass membrane protein</topology>
    </subcellularLocation>
    <subcellularLocation>
        <location evidence="13">Cell membrane</location>
        <topology evidence="13">Multi-pass membrane protein</topology>
    </subcellularLocation>
</comment>
<evidence type="ECO:0000256" key="7">
    <source>
        <dbReference type="ARBA" id="ARBA00022927"/>
    </source>
</evidence>
<accession>A0A2S0VQC3</accession>
<feature type="region of interest" description="Disordered" evidence="14">
    <location>
        <begin position="34"/>
        <end position="66"/>
    </location>
</feature>
<evidence type="ECO:0000256" key="13">
    <source>
        <dbReference type="HAMAP-Rule" id="MF_01810"/>
    </source>
</evidence>
<keyword evidence="5 13" id="KW-1003">Cell membrane</keyword>
<evidence type="ECO:0000256" key="4">
    <source>
        <dbReference type="ARBA" id="ARBA00022448"/>
    </source>
</evidence>
<dbReference type="InterPro" id="IPR047196">
    <property type="entry name" value="YidC_ALB_C"/>
</dbReference>
<comment type="similarity">
    <text evidence="2 13">Belongs to the OXA1/ALB3/YidC family. Type 1 subfamily.</text>
</comment>
<dbReference type="InterPro" id="IPR019998">
    <property type="entry name" value="Membr_insert_YidC"/>
</dbReference>
<evidence type="ECO:0000256" key="12">
    <source>
        <dbReference type="ARBA" id="ARBA00033342"/>
    </source>
</evidence>
<dbReference type="GO" id="GO:0015031">
    <property type="term" value="P:protein transport"/>
    <property type="evidence" value="ECO:0007669"/>
    <property type="project" value="UniProtKB-KW"/>
</dbReference>
<evidence type="ECO:0000256" key="9">
    <source>
        <dbReference type="ARBA" id="ARBA00023136"/>
    </source>
</evidence>
<dbReference type="InterPro" id="IPR028055">
    <property type="entry name" value="YidC/Oxa/ALB_C"/>
</dbReference>
<evidence type="ECO:0000256" key="8">
    <source>
        <dbReference type="ARBA" id="ARBA00022989"/>
    </source>
</evidence>
<dbReference type="Gene3D" id="2.70.98.90">
    <property type="match status" value="1"/>
</dbReference>
<feature type="domain" description="Membrane insertase YidC N-terminal" evidence="16">
    <location>
        <begin position="76"/>
        <end position="344"/>
    </location>
</feature>
<evidence type="ECO:0000256" key="6">
    <source>
        <dbReference type="ARBA" id="ARBA00022692"/>
    </source>
</evidence>
<keyword evidence="10 13" id="KW-0143">Chaperone</keyword>
<proteinExistence type="inferred from homology"/>
<dbReference type="Pfam" id="PF14849">
    <property type="entry name" value="YidC_periplas"/>
    <property type="match status" value="1"/>
</dbReference>
<feature type="compositionally biased region" description="Polar residues" evidence="14">
    <location>
        <begin position="34"/>
        <end position="59"/>
    </location>
</feature>
<evidence type="ECO:0000256" key="11">
    <source>
        <dbReference type="ARBA" id="ARBA00033245"/>
    </source>
</evidence>
<keyword evidence="8 13" id="KW-1133">Transmembrane helix</keyword>
<evidence type="ECO:0000256" key="1">
    <source>
        <dbReference type="ARBA" id="ARBA00004429"/>
    </source>
</evidence>
<dbReference type="PRINTS" id="PR00701">
    <property type="entry name" value="60KDINNERMP"/>
</dbReference>
<dbReference type="GO" id="GO:0005886">
    <property type="term" value="C:plasma membrane"/>
    <property type="evidence" value="ECO:0007669"/>
    <property type="project" value="UniProtKB-SubCell"/>
</dbReference>
<evidence type="ECO:0000259" key="16">
    <source>
        <dbReference type="Pfam" id="PF14849"/>
    </source>
</evidence>
<keyword evidence="6 13" id="KW-0812">Transmembrane</keyword>
<dbReference type="InterPro" id="IPR001708">
    <property type="entry name" value="YidC/ALB3/OXA1/COX18"/>
</dbReference>
<dbReference type="OrthoDB" id="9780552at2"/>
<dbReference type="RefSeq" id="WP_108602445.1">
    <property type="nucleotide sequence ID" value="NZ_CP026604.1"/>
</dbReference>
<keyword evidence="4 13" id="KW-0813">Transport</keyword>
<dbReference type="HAMAP" id="MF_01810">
    <property type="entry name" value="YidC_type1"/>
    <property type="match status" value="1"/>
</dbReference>
<feature type="domain" description="Membrane insertase YidC/Oxa/ALB C-terminal" evidence="15">
    <location>
        <begin position="356"/>
        <end position="535"/>
    </location>
</feature>
<evidence type="ECO:0000313" key="18">
    <source>
        <dbReference type="Proteomes" id="UP000244441"/>
    </source>
</evidence>
<dbReference type="AlphaFoldDB" id="A0A2S0VQC3"/>
<dbReference type="PRINTS" id="PR01900">
    <property type="entry name" value="YIDCPROTEIN"/>
</dbReference>
<name>A0A2S0VQC3_9ALTE</name>
<evidence type="ECO:0000256" key="10">
    <source>
        <dbReference type="ARBA" id="ARBA00023186"/>
    </source>
</evidence>
<reference evidence="17 18" key="1">
    <citation type="submission" date="2018-01" db="EMBL/GenBank/DDBJ databases">
        <title>Genome sequence of a Cantenovulum-like bacteria.</title>
        <authorList>
            <person name="Tan W.R."/>
            <person name="Lau N.-S."/>
            <person name="Go F."/>
            <person name="Amirul A.-A.A."/>
        </authorList>
    </citation>
    <scope>NUCLEOTIDE SEQUENCE [LARGE SCALE GENOMIC DNA]</scope>
    <source>
        <strain evidence="17 18">CCB-QB4</strain>
    </source>
</reference>
<sequence>MESQKNFLIIGLVLLSFMIWQQWQVDYNTPQAPAEATTNVANPSQSVQSNSQGGTSDVPTSDLHPTPVLDNASSFITIETDVISAKISLNGGDVTELKLLAYPTEKDGDTPYSLFKPVSAILYQAQSGLSGVDTRAGRAVYQADKENFVMQGDELKVPMTHITASGLQVTKVFTFKAGSYTVDVDYLINNQSATVLSTQMWAQLKQSTSVRGGSMMMPTYRGAAYSANDDTYEKIDLDEFTDKKLNESTQAGWVAMIEHYFVSAWVPNQQDNNQIYSRDSGNGSYALIGFKGPQIDVLPGSVETLSAKLYAGPKDQDALRNLADYLDLSVDYGMLWFISQPLFDLLKIFYGLVGNWGVAIILITLAVKGAMFWLTKKQYTSMAKLRQLQPKMQELKSRYGEDRQKMSMAMMELYKKEKVNPMGGCLPMLIQMPIFLALYWVFVESVELRHADFALWINDLSQQDPYYILPILMGASMFLMQKLQPTPMTDPVQQKIFQYMPVMFTVFFLWFPAGLVLYWLVSNLISIAQMLVINRSIEKQGLGVKK</sequence>
<feature type="transmembrane region" description="Helical" evidence="13">
    <location>
        <begin position="419"/>
        <end position="442"/>
    </location>
</feature>
<protein>
    <recommendedName>
        <fullName evidence="3 13">Membrane protein insertase YidC</fullName>
    </recommendedName>
    <alternativeName>
        <fullName evidence="12 13">Foldase YidC</fullName>
    </alternativeName>
    <alternativeName>
        <fullName evidence="11 13">Membrane integrase YidC</fullName>
    </alternativeName>
    <alternativeName>
        <fullName evidence="13">Membrane protein YidC</fullName>
    </alternativeName>
</protein>
<feature type="transmembrane region" description="Helical" evidence="13">
    <location>
        <begin position="7"/>
        <end position="23"/>
    </location>
</feature>
<dbReference type="Pfam" id="PF02096">
    <property type="entry name" value="60KD_IMP"/>
    <property type="match status" value="1"/>
</dbReference>
<organism evidence="17 18">
    <name type="scientific">Saccharobesus litoralis</name>
    <dbReference type="NCBI Taxonomy" id="2172099"/>
    <lineage>
        <taxon>Bacteria</taxon>
        <taxon>Pseudomonadati</taxon>
        <taxon>Pseudomonadota</taxon>
        <taxon>Gammaproteobacteria</taxon>
        <taxon>Alteromonadales</taxon>
        <taxon>Alteromonadaceae</taxon>
        <taxon>Saccharobesus</taxon>
    </lineage>
</organism>
<feature type="transmembrane region" description="Helical" evidence="13">
    <location>
        <begin position="348"/>
        <end position="374"/>
    </location>
</feature>
<evidence type="ECO:0000256" key="2">
    <source>
        <dbReference type="ARBA" id="ARBA00010527"/>
    </source>
</evidence>
<dbReference type="KEGG" id="cate:C2869_08050"/>
<keyword evidence="7 13" id="KW-0653">Protein transport</keyword>
<dbReference type="CDD" id="cd19961">
    <property type="entry name" value="EcYidC-like_peri"/>
    <property type="match status" value="1"/>
</dbReference>
<dbReference type="Proteomes" id="UP000244441">
    <property type="component" value="Chromosome"/>
</dbReference>
<dbReference type="CDD" id="cd20070">
    <property type="entry name" value="5TM_YidC_Alb3"/>
    <property type="match status" value="1"/>
</dbReference>
<dbReference type="GO" id="GO:0032977">
    <property type="term" value="F:membrane insertase activity"/>
    <property type="evidence" value="ECO:0007669"/>
    <property type="project" value="InterPro"/>
</dbReference>
<gene>
    <name evidence="13" type="primary">yidC</name>
    <name evidence="17" type="ORF">C2869_08050</name>
</gene>
<dbReference type="GO" id="GO:0051205">
    <property type="term" value="P:protein insertion into membrane"/>
    <property type="evidence" value="ECO:0007669"/>
    <property type="project" value="TreeGrafter"/>
</dbReference>
<evidence type="ECO:0000259" key="15">
    <source>
        <dbReference type="Pfam" id="PF02096"/>
    </source>
</evidence>
<dbReference type="PANTHER" id="PTHR12428:SF65">
    <property type="entry name" value="CYTOCHROME C OXIDASE ASSEMBLY PROTEIN COX18, MITOCHONDRIAL"/>
    <property type="match status" value="1"/>
</dbReference>
<evidence type="ECO:0000256" key="5">
    <source>
        <dbReference type="ARBA" id="ARBA00022475"/>
    </source>
</evidence>
<dbReference type="InterPro" id="IPR038221">
    <property type="entry name" value="YidC_periplasmic_sf"/>
</dbReference>
<dbReference type="EMBL" id="CP026604">
    <property type="protein sequence ID" value="AWB66382.1"/>
    <property type="molecule type" value="Genomic_DNA"/>
</dbReference>
<dbReference type="NCBIfam" id="NF002352">
    <property type="entry name" value="PRK01318.1-3"/>
    <property type="match status" value="1"/>
</dbReference>
<evidence type="ECO:0000256" key="3">
    <source>
        <dbReference type="ARBA" id="ARBA00015325"/>
    </source>
</evidence>
<feature type="transmembrane region" description="Helical" evidence="13">
    <location>
        <begin position="502"/>
        <end position="521"/>
    </location>
</feature>
<evidence type="ECO:0000256" key="14">
    <source>
        <dbReference type="SAM" id="MobiDB-lite"/>
    </source>
</evidence>
<dbReference type="NCBIfam" id="TIGR03593">
    <property type="entry name" value="yidC_nterm"/>
    <property type="match status" value="1"/>
</dbReference>